<keyword evidence="3" id="KW-1185">Reference proteome</keyword>
<feature type="compositionally biased region" description="Low complexity" evidence="1">
    <location>
        <begin position="296"/>
        <end position="306"/>
    </location>
</feature>
<proteinExistence type="predicted"/>
<reference evidence="4" key="1">
    <citation type="submission" date="2017-02" db="UniProtKB">
        <authorList>
            <consortium name="WormBaseParasite"/>
        </authorList>
    </citation>
    <scope>IDENTIFICATION</scope>
</reference>
<dbReference type="EMBL" id="UZAE01013342">
    <property type="protein sequence ID" value="VDO09374.1"/>
    <property type="molecule type" value="Genomic_DNA"/>
</dbReference>
<dbReference type="Proteomes" id="UP000278807">
    <property type="component" value="Unassembled WGS sequence"/>
</dbReference>
<gene>
    <name evidence="2" type="ORF">HNAJ_LOCUS11033</name>
</gene>
<sequence>MDLDYENKEESCLSVTERLKGFELVDVRAKDEVEIVKMPSNQVVRRKIKAKLADRTWRYSQPKYQDFSETSNSTRPQLVRVHSLDYESNSEEDGETEVMSISQRIAQMQENSEQWKRRGQTICGEIETSPQKSVNQIRNELAASQEQWRKRIQTPNKEPTNNSPYGTEEVVLRKNLLSKTPRCYTFHEFSDNVPTEKVSQIEPARTPQKPIMRRTFEVESKLFNPTAHQSQNDLTTSVVKTTVKVSKMNESFVDNFFGVKSLDDSNFQTLQNPSSLADVEFPETNLGETAFRRVTRPSTRPSSKSVNPVRRMNETPGLKDAYEEIMVHIPGEIDLDRYQVTPCKRLAGASAVMGFSSPATSKYQISEQL</sequence>
<protein>
    <submittedName>
        <fullName evidence="4">Mitotic interactor and substrate of PLK1</fullName>
    </submittedName>
</protein>
<evidence type="ECO:0000313" key="3">
    <source>
        <dbReference type="Proteomes" id="UP000278807"/>
    </source>
</evidence>
<evidence type="ECO:0000313" key="2">
    <source>
        <dbReference type="EMBL" id="VDO09374.1"/>
    </source>
</evidence>
<feature type="region of interest" description="Disordered" evidence="1">
    <location>
        <begin position="294"/>
        <end position="315"/>
    </location>
</feature>
<dbReference type="WBParaSite" id="HNAJ_0001104301-mRNA-1">
    <property type="protein sequence ID" value="HNAJ_0001104301-mRNA-1"/>
    <property type="gene ID" value="HNAJ_0001104301"/>
</dbReference>
<name>A0A0R3TTJ7_RODNA</name>
<reference evidence="2 3" key="2">
    <citation type="submission" date="2018-11" db="EMBL/GenBank/DDBJ databases">
        <authorList>
            <consortium name="Pathogen Informatics"/>
        </authorList>
    </citation>
    <scope>NUCLEOTIDE SEQUENCE [LARGE SCALE GENOMIC DNA]</scope>
</reference>
<dbReference type="OrthoDB" id="10624961at2759"/>
<organism evidence="4">
    <name type="scientific">Rodentolepis nana</name>
    <name type="common">Dwarf tapeworm</name>
    <name type="synonym">Hymenolepis nana</name>
    <dbReference type="NCBI Taxonomy" id="102285"/>
    <lineage>
        <taxon>Eukaryota</taxon>
        <taxon>Metazoa</taxon>
        <taxon>Spiralia</taxon>
        <taxon>Lophotrochozoa</taxon>
        <taxon>Platyhelminthes</taxon>
        <taxon>Cestoda</taxon>
        <taxon>Eucestoda</taxon>
        <taxon>Cyclophyllidea</taxon>
        <taxon>Hymenolepididae</taxon>
        <taxon>Rodentolepis</taxon>
    </lineage>
</organism>
<evidence type="ECO:0000256" key="1">
    <source>
        <dbReference type="SAM" id="MobiDB-lite"/>
    </source>
</evidence>
<evidence type="ECO:0000313" key="4">
    <source>
        <dbReference type="WBParaSite" id="HNAJ_0001104301-mRNA-1"/>
    </source>
</evidence>
<accession>A0A0R3TTJ7</accession>
<dbReference type="AlphaFoldDB" id="A0A0R3TTJ7"/>